<evidence type="ECO:0000313" key="3">
    <source>
        <dbReference type="EMBL" id="NML39947.1"/>
    </source>
</evidence>
<dbReference type="SUPFAM" id="SSF56091">
    <property type="entry name" value="DNA ligase/mRNA capping enzyme, catalytic domain"/>
    <property type="match status" value="1"/>
</dbReference>
<name>A0A848GPP6_9BACT</name>
<dbReference type="EMBL" id="JABBGC010000002">
    <property type="protein sequence ID" value="NML39947.1"/>
    <property type="molecule type" value="Genomic_DNA"/>
</dbReference>
<dbReference type="Proteomes" id="UP000583266">
    <property type="component" value="Unassembled WGS sequence"/>
</dbReference>
<keyword evidence="3" id="KW-0436">Ligase</keyword>
<keyword evidence="4" id="KW-1185">Reference proteome</keyword>
<protein>
    <submittedName>
        <fullName evidence="3">2'-5' RNA ligase</fullName>
    </submittedName>
</protein>
<organism evidence="3 4">
    <name type="scientific">Chitinophaga fulva</name>
    <dbReference type="NCBI Taxonomy" id="2728842"/>
    <lineage>
        <taxon>Bacteria</taxon>
        <taxon>Pseudomonadati</taxon>
        <taxon>Bacteroidota</taxon>
        <taxon>Chitinophagia</taxon>
        <taxon>Chitinophagales</taxon>
        <taxon>Chitinophagaceae</taxon>
        <taxon>Chitinophaga</taxon>
    </lineage>
</organism>
<dbReference type="InterPro" id="IPR040609">
    <property type="entry name" value="Rnl2_C"/>
</dbReference>
<dbReference type="Pfam" id="PF09414">
    <property type="entry name" value="RNA_ligase"/>
    <property type="match status" value="1"/>
</dbReference>
<gene>
    <name evidence="3" type="ORF">HHL17_22290</name>
</gene>
<dbReference type="Gene3D" id="1.10.10.1810">
    <property type="entry name" value="RNA ligase"/>
    <property type="match status" value="1"/>
</dbReference>
<dbReference type="RefSeq" id="WP_169226996.1">
    <property type="nucleotide sequence ID" value="NZ_JABBGC010000002.1"/>
</dbReference>
<evidence type="ECO:0000313" key="4">
    <source>
        <dbReference type="Proteomes" id="UP000583266"/>
    </source>
</evidence>
<proteinExistence type="predicted"/>
<dbReference type="InterPro" id="IPR041948">
    <property type="entry name" value="Rnl1/2_C_sf"/>
</dbReference>
<dbReference type="Gene3D" id="3.30.470.30">
    <property type="entry name" value="DNA ligase/mRNA capping enzyme"/>
    <property type="match status" value="1"/>
</dbReference>
<dbReference type="Gene3D" id="3.30.1490.70">
    <property type="match status" value="1"/>
</dbReference>
<dbReference type="InterPro" id="IPR021122">
    <property type="entry name" value="RNA_ligase_dom_REL/Rnl2"/>
</dbReference>
<reference evidence="3 4" key="1">
    <citation type="submission" date="2020-04" db="EMBL/GenBank/DDBJ databases">
        <title>Chitinophaga sp. G-6-1-13 sp. nov., isolated from soil.</title>
        <authorList>
            <person name="Dahal R.H."/>
            <person name="Chaudhary D.K."/>
        </authorList>
    </citation>
    <scope>NUCLEOTIDE SEQUENCE [LARGE SCALE GENOMIC DNA]</scope>
    <source>
        <strain evidence="3 4">G-6-1-13</strain>
    </source>
</reference>
<feature type="domain" description="RNA ligase" evidence="1">
    <location>
        <begin position="31"/>
        <end position="229"/>
    </location>
</feature>
<dbReference type="GO" id="GO:0016874">
    <property type="term" value="F:ligase activity"/>
    <property type="evidence" value="ECO:0007669"/>
    <property type="project" value="UniProtKB-KW"/>
</dbReference>
<dbReference type="Pfam" id="PF18043">
    <property type="entry name" value="T4_Rnl2_C"/>
    <property type="match status" value="1"/>
</dbReference>
<evidence type="ECO:0000259" key="1">
    <source>
        <dbReference type="Pfam" id="PF09414"/>
    </source>
</evidence>
<comment type="caution">
    <text evidence="3">The sequence shown here is derived from an EMBL/GenBank/DDBJ whole genome shotgun (WGS) entry which is preliminary data.</text>
</comment>
<evidence type="ECO:0000259" key="2">
    <source>
        <dbReference type="Pfam" id="PF18043"/>
    </source>
</evidence>
<sequence length="346" mass="39980">MNKNSEYEKMPKSLKGLDLSEKAMQDLNKLKWVVTEKVHGANFSFVYEDHQLLFAKRKAYLQWSDDFFGFQAVVADMEEQVVRFFEHLKQEVPAQRYILYGELFGGKYPHPAVMPDPYVQAIQTGVYYSPVVRFCAFDIAVETADGVKSYIDYDIAVAYFEQFGIFYAKVLFAGKWNEVLNFDTRINSGIPAQLQLPELPSNLIEGVVIKPLRHSALTTLDMRPVIKLKNPEFDEEQKFHEAEKWSFIPDVTSRSEQLSFLVEEMARYVTPNRLNSALSKTGGFDASNQQRQEEIRNEFLEDVWVDFNGDSGNILADLDEQDRRWVRERIATRIAVLMADHTSRQA</sequence>
<accession>A0A848GPP6</accession>
<dbReference type="AlphaFoldDB" id="A0A848GPP6"/>
<feature type="domain" description="RNA ligase 2 C-terminal" evidence="2">
    <location>
        <begin position="253"/>
        <end position="334"/>
    </location>
</feature>